<organism evidence="1 2">
    <name type="scientific">Candidatus Mycobacterium methanotrophicum</name>
    <dbReference type="NCBI Taxonomy" id="2943498"/>
    <lineage>
        <taxon>Bacteria</taxon>
        <taxon>Bacillati</taxon>
        <taxon>Actinomycetota</taxon>
        <taxon>Actinomycetes</taxon>
        <taxon>Mycobacteriales</taxon>
        <taxon>Mycobacteriaceae</taxon>
        <taxon>Mycobacterium</taxon>
    </lineage>
</organism>
<keyword evidence="1" id="KW-0560">Oxidoreductase</keyword>
<reference evidence="1" key="1">
    <citation type="submission" date="2022-05" db="EMBL/GenBank/DDBJ databases">
        <title>A methanotrophic Mycobacterium dominates a cave microbial ecosystem.</title>
        <authorList>
            <person name="Van Spanning R.J.M."/>
            <person name="Guan Q."/>
            <person name="Melkonian C."/>
            <person name="Gallant J."/>
            <person name="Polerecky L."/>
            <person name="Flot J.-F."/>
            <person name="Brandt B.W."/>
            <person name="Braster M."/>
            <person name="Iturbe Espinoza P."/>
            <person name="Aerts J."/>
            <person name="Meima-Franke M."/>
            <person name="Piersma S.R."/>
            <person name="Bunduc C."/>
            <person name="Ummels R."/>
            <person name="Pain A."/>
            <person name="Fleming E.J."/>
            <person name="van der Wel N."/>
            <person name="Gherman V.D."/>
            <person name="Sarbu S.M."/>
            <person name="Bodelier P.L.E."/>
            <person name="Bitter W."/>
        </authorList>
    </citation>
    <scope>NUCLEOTIDE SEQUENCE</scope>
    <source>
        <strain evidence="1">Sulfur Cave</strain>
    </source>
</reference>
<evidence type="ECO:0000313" key="1">
    <source>
        <dbReference type="EMBL" id="UQX12178.1"/>
    </source>
</evidence>
<evidence type="ECO:0000313" key="2">
    <source>
        <dbReference type="Proteomes" id="UP001056610"/>
    </source>
</evidence>
<keyword evidence="1" id="KW-0223">Dioxygenase</keyword>
<dbReference type="InterPro" id="IPR051961">
    <property type="entry name" value="Fungal_Metabolite_Diox"/>
</dbReference>
<name>A0ABY4QMG7_9MYCO</name>
<sequence>MPAAVRTVGSGSSPADIAKVLDEDGCVVIRDLAAPQTMDQIRAELEQHLTATSGGNTDFLGESTRRTGALIARSPTSRSLITNPTIIDTLDLVLGDHASTFQIDLTQLVTIGPGEPAQMIHRDQWSFDRYQFPRGFEAEVATMWAVTDFTDEMGATRMVVGSHRWEDDPDDVDSALSTPAVMTKGSVLLYTGSIFHGGGANATKTSRIGMNVGYSLGWLRQEENQYLACPPEIARTLPEGLLRLMGYQRGSYSIGYADDMREPLDWLYGSPAFMSDFLGYRRAARKRLKATGSYVPPTGTRTN</sequence>
<dbReference type="PANTHER" id="PTHR37563">
    <property type="entry name" value="PHYTANOYL-COA DIOXYGENASE FAMILY PROTEIN (AFU_ORTHOLOGUE AFUA_2G03330)"/>
    <property type="match status" value="1"/>
</dbReference>
<protein>
    <submittedName>
        <fullName evidence="1">Phytanoyl-CoA dioxygenase family protein</fullName>
    </submittedName>
</protein>
<accession>A0ABY4QMG7</accession>
<dbReference type="EMBL" id="CP097320">
    <property type="protein sequence ID" value="UQX12178.1"/>
    <property type="molecule type" value="Genomic_DNA"/>
</dbReference>
<proteinExistence type="predicted"/>
<dbReference type="InterPro" id="IPR008775">
    <property type="entry name" value="Phytyl_CoA_dOase-like"/>
</dbReference>
<dbReference type="PANTHER" id="PTHR37563:SF2">
    <property type="entry name" value="PHYTANOYL-COA DIOXYGENASE FAMILY PROTEIN (AFU_ORTHOLOGUE AFUA_2G03330)"/>
    <property type="match status" value="1"/>
</dbReference>
<dbReference type="Proteomes" id="UP001056610">
    <property type="component" value="Chromosome"/>
</dbReference>
<keyword evidence="2" id="KW-1185">Reference proteome</keyword>
<dbReference type="Pfam" id="PF05721">
    <property type="entry name" value="PhyH"/>
    <property type="match status" value="1"/>
</dbReference>
<dbReference type="GO" id="GO:0051213">
    <property type="term" value="F:dioxygenase activity"/>
    <property type="evidence" value="ECO:0007669"/>
    <property type="project" value="UniProtKB-KW"/>
</dbReference>
<gene>
    <name evidence="1" type="ORF">M5I08_07760</name>
</gene>
<dbReference type="RefSeq" id="WP_219067673.1">
    <property type="nucleotide sequence ID" value="NZ_CAJUXY010000023.1"/>
</dbReference>